<protein>
    <submittedName>
        <fullName evidence="5">Putative HTH-type transcriptional regulator YxaD</fullName>
    </submittedName>
</protein>
<dbReference type="AlphaFoldDB" id="A0A8J3AC87"/>
<dbReference type="SUPFAM" id="SSF46785">
    <property type="entry name" value="Winged helix' DNA-binding domain"/>
    <property type="match status" value="1"/>
</dbReference>
<keyword evidence="2" id="KW-0238">DNA-binding</keyword>
<dbReference type="PROSITE" id="PS50995">
    <property type="entry name" value="HTH_MARR_2"/>
    <property type="match status" value="1"/>
</dbReference>
<dbReference type="EMBL" id="BMHB01000001">
    <property type="protein sequence ID" value="GGI10447.1"/>
    <property type="molecule type" value="Genomic_DNA"/>
</dbReference>
<name>A0A8J3AC87_9BACI</name>
<evidence type="ECO:0000256" key="3">
    <source>
        <dbReference type="ARBA" id="ARBA00023163"/>
    </source>
</evidence>
<dbReference type="SMART" id="SM00347">
    <property type="entry name" value="HTH_MARR"/>
    <property type="match status" value="1"/>
</dbReference>
<reference evidence="6" key="1">
    <citation type="journal article" date="2019" name="Int. J. Syst. Evol. Microbiol.">
        <title>The Global Catalogue of Microorganisms (GCM) 10K type strain sequencing project: providing services to taxonomists for standard genome sequencing and annotation.</title>
        <authorList>
            <consortium name="The Broad Institute Genomics Platform"/>
            <consortium name="The Broad Institute Genome Sequencing Center for Infectious Disease"/>
            <person name="Wu L."/>
            <person name="Ma J."/>
        </authorList>
    </citation>
    <scope>NUCLEOTIDE SEQUENCE [LARGE SCALE GENOMIC DNA]</scope>
    <source>
        <strain evidence="6">CGMCC 1.14993</strain>
    </source>
</reference>
<evidence type="ECO:0000313" key="5">
    <source>
        <dbReference type="EMBL" id="GGI10447.1"/>
    </source>
</evidence>
<evidence type="ECO:0000256" key="1">
    <source>
        <dbReference type="ARBA" id="ARBA00023015"/>
    </source>
</evidence>
<dbReference type="PRINTS" id="PR00598">
    <property type="entry name" value="HTHMARR"/>
</dbReference>
<dbReference type="GO" id="GO:0003700">
    <property type="term" value="F:DNA-binding transcription factor activity"/>
    <property type="evidence" value="ECO:0007669"/>
    <property type="project" value="InterPro"/>
</dbReference>
<accession>A0A8J3AC87</accession>
<keyword evidence="3" id="KW-0804">Transcription</keyword>
<evidence type="ECO:0000313" key="6">
    <source>
        <dbReference type="Proteomes" id="UP000626244"/>
    </source>
</evidence>
<proteinExistence type="predicted"/>
<dbReference type="PANTHER" id="PTHR42756">
    <property type="entry name" value="TRANSCRIPTIONAL REGULATOR, MARR"/>
    <property type="match status" value="1"/>
</dbReference>
<dbReference type="RefSeq" id="WP_235821573.1">
    <property type="nucleotide sequence ID" value="NZ_BMHB01000001.1"/>
</dbReference>
<dbReference type="InterPro" id="IPR000835">
    <property type="entry name" value="HTH_MarR-typ"/>
</dbReference>
<dbReference type="Proteomes" id="UP000626244">
    <property type="component" value="Unassembled WGS sequence"/>
</dbReference>
<feature type="domain" description="HTH marR-type" evidence="4">
    <location>
        <begin position="1"/>
        <end position="140"/>
    </location>
</feature>
<keyword evidence="1" id="KW-0805">Transcription regulation</keyword>
<evidence type="ECO:0000256" key="2">
    <source>
        <dbReference type="ARBA" id="ARBA00023125"/>
    </source>
</evidence>
<gene>
    <name evidence="5" type="primary">yxaD</name>
    <name evidence="5" type="ORF">GCM10007380_02840</name>
</gene>
<dbReference type="Gene3D" id="1.10.10.10">
    <property type="entry name" value="Winged helix-like DNA-binding domain superfamily/Winged helix DNA-binding domain"/>
    <property type="match status" value="1"/>
</dbReference>
<dbReference type="InterPro" id="IPR036388">
    <property type="entry name" value="WH-like_DNA-bd_sf"/>
</dbReference>
<dbReference type="GO" id="GO:0003677">
    <property type="term" value="F:DNA binding"/>
    <property type="evidence" value="ECO:0007669"/>
    <property type="project" value="UniProtKB-KW"/>
</dbReference>
<dbReference type="InterPro" id="IPR036390">
    <property type="entry name" value="WH_DNA-bd_sf"/>
</dbReference>
<organism evidence="5 6">
    <name type="scientific">Gottfriedia solisilvae</name>
    <dbReference type="NCBI Taxonomy" id="1516104"/>
    <lineage>
        <taxon>Bacteria</taxon>
        <taxon>Bacillati</taxon>
        <taxon>Bacillota</taxon>
        <taxon>Bacilli</taxon>
        <taxon>Bacillales</taxon>
        <taxon>Bacillaceae</taxon>
        <taxon>Gottfriedia</taxon>
    </lineage>
</organism>
<keyword evidence="6" id="KW-1185">Reference proteome</keyword>
<comment type="caution">
    <text evidence="5">The sequence shown here is derived from an EMBL/GenBank/DDBJ whole genome shotgun (WGS) entry which is preliminary data.</text>
</comment>
<evidence type="ECO:0000259" key="4">
    <source>
        <dbReference type="PROSITE" id="PS50995"/>
    </source>
</evidence>
<dbReference type="Pfam" id="PF01047">
    <property type="entry name" value="MarR"/>
    <property type="match status" value="1"/>
</dbReference>
<dbReference type="PANTHER" id="PTHR42756:SF1">
    <property type="entry name" value="TRANSCRIPTIONAL REPRESSOR OF EMRAB OPERON"/>
    <property type="match status" value="1"/>
</dbReference>
<sequence>MNNKFDNIDKLELELAIFVRRAEATRIAFLKYRDLNRSIYLLLLSIEKFGPISIKALADQFQLDISTMSRQTSSLEAKGFIKRVSDAKDARISLFEITNLGIEQLTEVKSERRLFYTEFLKDWSDEDKTQFTELLKKFNHTAENFKKNYKKS</sequence>